<evidence type="ECO:0000256" key="2">
    <source>
        <dbReference type="ARBA" id="ARBA00022679"/>
    </source>
</evidence>
<evidence type="ECO:0000313" key="4">
    <source>
        <dbReference type="Proteomes" id="UP000014962"/>
    </source>
</evidence>
<dbReference type="PANTHER" id="PTHR23416">
    <property type="entry name" value="SIALIC ACID SYNTHASE-RELATED"/>
    <property type="match status" value="1"/>
</dbReference>
<proteinExistence type="inferred from homology"/>
<keyword evidence="4" id="KW-1185">Reference proteome</keyword>
<sequence length="166" mass="17650">MNTYKLYLISFLLPLIPETRGFSLKRKLYAFAGVILGENVRICSSVKIRGHGIVQIGDNTWIGHNVQIISSSKVVIGKNVDIAPSVYIGTGTHKIDVNGDRAAGEGYSAEVLIDKGTWICTGALILPGTIIKEMCVVAAGAVTSTTFEAFSLIGGVPAKLIKSLKS</sequence>
<dbReference type="RefSeq" id="WP_020895729.1">
    <property type="nucleotide sequence ID" value="NZ_ATMR01000007.1"/>
</dbReference>
<keyword evidence="2 3" id="KW-0808">Transferase</keyword>
<dbReference type="Proteomes" id="UP000014962">
    <property type="component" value="Unassembled WGS sequence"/>
</dbReference>
<keyword evidence="3" id="KW-0012">Acyltransferase</keyword>
<organism evidence="3 4">
    <name type="scientific">Winogradskyella psychrotolerans RS-3</name>
    <dbReference type="NCBI Taxonomy" id="641526"/>
    <lineage>
        <taxon>Bacteria</taxon>
        <taxon>Pseudomonadati</taxon>
        <taxon>Bacteroidota</taxon>
        <taxon>Flavobacteriia</taxon>
        <taxon>Flavobacteriales</taxon>
        <taxon>Flavobacteriaceae</taxon>
        <taxon>Winogradskyella</taxon>
    </lineage>
</organism>
<accession>S7X6S6</accession>
<dbReference type="InterPro" id="IPR051159">
    <property type="entry name" value="Hexapeptide_acetyltransf"/>
</dbReference>
<dbReference type="EC" id="2.3.1.18" evidence="3"/>
<dbReference type="AlphaFoldDB" id="S7X6S6"/>
<comment type="caution">
    <text evidence="3">The sequence shown here is derived from an EMBL/GenBank/DDBJ whole genome shotgun (WGS) entry which is preliminary data.</text>
</comment>
<protein>
    <submittedName>
        <fullName evidence="3">Galactoside O-acetyltransferase-like protein</fullName>
        <ecNumber evidence="3">2.3.1.-</ecNumber>
        <ecNumber evidence="3">2.3.1.18</ecNumber>
    </submittedName>
</protein>
<dbReference type="STRING" id="641526.ADIWIN_0128"/>
<dbReference type="EMBL" id="ATMR01000007">
    <property type="protein sequence ID" value="EPR74764.1"/>
    <property type="molecule type" value="Genomic_DNA"/>
</dbReference>
<evidence type="ECO:0000256" key="1">
    <source>
        <dbReference type="ARBA" id="ARBA00007274"/>
    </source>
</evidence>
<dbReference type="GO" id="GO:0008870">
    <property type="term" value="F:galactoside O-acetyltransferase activity"/>
    <property type="evidence" value="ECO:0007669"/>
    <property type="project" value="UniProtKB-EC"/>
</dbReference>
<dbReference type="SUPFAM" id="SSF51161">
    <property type="entry name" value="Trimeric LpxA-like enzymes"/>
    <property type="match status" value="1"/>
</dbReference>
<dbReference type="EC" id="2.3.1.-" evidence="3"/>
<dbReference type="eggNOG" id="COG0110">
    <property type="taxonomic scope" value="Bacteria"/>
</dbReference>
<dbReference type="Gene3D" id="2.160.10.10">
    <property type="entry name" value="Hexapeptide repeat proteins"/>
    <property type="match status" value="1"/>
</dbReference>
<comment type="similarity">
    <text evidence="1">Belongs to the transferase hexapeptide repeat family.</text>
</comment>
<gene>
    <name evidence="3" type="ORF">ADIWIN_0128</name>
</gene>
<dbReference type="GO" id="GO:0005829">
    <property type="term" value="C:cytosol"/>
    <property type="evidence" value="ECO:0007669"/>
    <property type="project" value="TreeGrafter"/>
</dbReference>
<reference evidence="3 4" key="1">
    <citation type="journal article" date="2013" name="Genome Announc.">
        <title>Draft Genome Sequence of Winogradskyella psychrotolerans RS-3T, Isolated from the Marine Transect of Kongsfjorden, Ny-Alesund, Svalbard, Arctic Ocean.</title>
        <authorList>
            <person name="Kumar Pinnaka A."/>
            <person name="Ara S."/>
            <person name="Singh A."/>
            <person name="Shivaji S."/>
        </authorList>
    </citation>
    <scope>NUCLEOTIDE SEQUENCE [LARGE SCALE GENOMIC DNA]</scope>
    <source>
        <strain evidence="3 4">RS-3</strain>
    </source>
</reference>
<evidence type="ECO:0000313" key="3">
    <source>
        <dbReference type="EMBL" id="EPR74764.1"/>
    </source>
</evidence>
<dbReference type="OrthoDB" id="9812571at2"/>
<dbReference type="CDD" id="cd04647">
    <property type="entry name" value="LbH_MAT_like"/>
    <property type="match status" value="1"/>
</dbReference>
<dbReference type="InterPro" id="IPR011004">
    <property type="entry name" value="Trimer_LpxA-like_sf"/>
</dbReference>
<dbReference type="PANTHER" id="PTHR23416:SF23">
    <property type="entry name" value="ACETYLTRANSFERASE C18B11.09C-RELATED"/>
    <property type="match status" value="1"/>
</dbReference>
<name>S7X6S6_9FLAO</name>